<keyword evidence="3" id="KW-0812">Transmembrane</keyword>
<dbReference type="InterPro" id="IPR000873">
    <property type="entry name" value="AMP-dep_synth/lig_dom"/>
</dbReference>
<keyword evidence="3" id="KW-1133">Transmembrane helix</keyword>
<dbReference type="EnsemblMetazoa" id="ENSAATROPT011225">
    <property type="protein sequence ID" value="ENSAATROPP010143"/>
    <property type="gene ID" value="ENSAATROPG009137"/>
</dbReference>
<sequence>MTNFQPTYDAESRTWHGPTVKGVFNPEASIGQVVFEVLSRSPERVMQIDMDTGRSMTYAEFMTRMIRFAQNLATIGIRKGDVVALANANSENLAPLVCALLSIGAPLSPLAPGFNQDDMANMLGVTQPKLVFCDANNYETVRAAVIQAIGKETPPIYVFEDTRDDVRHAEELMKETGQEDKFIPAYLGDTSQTLAAIVCSSGTTGAHKGVSQSHANLMQFSAIQPFHPKPIVFFNFSAIYWVSGLSSLLYAFTTGGIRLFTRNGFNEEQFFEAIEKYNVNNIFTPPAYANAVLCDPRLQKIDFSSIKLWILGGSFVPEDLRDKIDALLPNGRSVNAFGSSEGGGLAMDFLMRTRNAIGPVMPEACVRVVDENGNMLGVGERGEFLVKTGIPFLGYYNNPEATMNAVDEEGYYRSGDIGYIDEKGVVYLVDRKKDIFKYKNFHVTPSELEALIRKIDGVQDVSVVGIPDEAQVTDLPAALIVRKPNSVLDAQTVQSIIDNQVTDFKRLRGGVHFVSELPKTEGGKVMRRKVAEIVQRMNAAAIV</sequence>
<protein>
    <recommendedName>
        <fullName evidence="8">AMP-dependent synthetase/ligase domain-containing protein</fullName>
    </recommendedName>
</protein>
<dbReference type="GO" id="GO:0046949">
    <property type="term" value="P:fatty-acyl-CoA biosynthetic process"/>
    <property type="evidence" value="ECO:0007669"/>
    <property type="project" value="TreeGrafter"/>
</dbReference>
<dbReference type="AlphaFoldDB" id="A0AAG5DHG8"/>
<accession>A0AAG5DHG8</accession>
<dbReference type="InterPro" id="IPR042099">
    <property type="entry name" value="ANL_N_sf"/>
</dbReference>
<dbReference type="SUPFAM" id="SSF56801">
    <property type="entry name" value="Acetyl-CoA synthetase-like"/>
    <property type="match status" value="1"/>
</dbReference>
<dbReference type="PANTHER" id="PTHR24096">
    <property type="entry name" value="LONG-CHAIN-FATTY-ACID--COA LIGASE"/>
    <property type="match status" value="1"/>
</dbReference>
<dbReference type="Gene3D" id="3.30.300.30">
    <property type="match status" value="1"/>
</dbReference>
<dbReference type="FunFam" id="3.40.50.12780:FF:000025">
    <property type="entry name" value="luciferin 4-monooxygenase"/>
    <property type="match status" value="1"/>
</dbReference>
<evidence type="ECO:0000256" key="1">
    <source>
        <dbReference type="ARBA" id="ARBA00004275"/>
    </source>
</evidence>
<dbReference type="Proteomes" id="UP000075880">
    <property type="component" value="Unassembled WGS sequence"/>
</dbReference>
<proteinExistence type="predicted"/>
<evidence type="ECO:0000256" key="2">
    <source>
        <dbReference type="ARBA" id="ARBA00023140"/>
    </source>
</evidence>
<dbReference type="InterPro" id="IPR045851">
    <property type="entry name" value="AMP-bd_C_sf"/>
</dbReference>
<evidence type="ECO:0000259" key="5">
    <source>
        <dbReference type="Pfam" id="PF13193"/>
    </source>
</evidence>
<dbReference type="Pfam" id="PF13193">
    <property type="entry name" value="AMP-binding_C"/>
    <property type="match status" value="1"/>
</dbReference>
<evidence type="ECO:0000313" key="6">
    <source>
        <dbReference type="EnsemblMetazoa" id="ENSAATROPP010143"/>
    </source>
</evidence>
<name>A0AAG5DHG8_ANOAO</name>
<dbReference type="Pfam" id="PF00501">
    <property type="entry name" value="AMP-binding"/>
    <property type="match status" value="1"/>
</dbReference>
<dbReference type="Gene3D" id="3.40.50.12780">
    <property type="entry name" value="N-terminal domain of ligase-like"/>
    <property type="match status" value="1"/>
</dbReference>
<reference evidence="6" key="1">
    <citation type="submission" date="2024-04" db="UniProtKB">
        <authorList>
            <consortium name="EnsemblMetazoa"/>
        </authorList>
    </citation>
    <scope>IDENTIFICATION</scope>
    <source>
        <strain evidence="6">EBRO</strain>
    </source>
</reference>
<feature type="domain" description="AMP-binding enzyme C-terminal" evidence="5">
    <location>
        <begin position="447"/>
        <end position="524"/>
    </location>
</feature>
<organism evidence="6 7">
    <name type="scientific">Anopheles atroparvus</name>
    <name type="common">European mosquito</name>
    <dbReference type="NCBI Taxonomy" id="41427"/>
    <lineage>
        <taxon>Eukaryota</taxon>
        <taxon>Metazoa</taxon>
        <taxon>Ecdysozoa</taxon>
        <taxon>Arthropoda</taxon>
        <taxon>Hexapoda</taxon>
        <taxon>Insecta</taxon>
        <taxon>Pterygota</taxon>
        <taxon>Neoptera</taxon>
        <taxon>Endopterygota</taxon>
        <taxon>Diptera</taxon>
        <taxon>Nematocera</taxon>
        <taxon>Culicoidea</taxon>
        <taxon>Culicidae</taxon>
        <taxon>Anophelinae</taxon>
        <taxon>Anopheles</taxon>
    </lineage>
</organism>
<feature type="domain" description="AMP-dependent synthetase/ligase" evidence="4">
    <location>
        <begin position="38"/>
        <end position="396"/>
    </location>
</feature>
<keyword evidence="3" id="KW-0472">Membrane</keyword>
<evidence type="ECO:0000313" key="7">
    <source>
        <dbReference type="Proteomes" id="UP000075880"/>
    </source>
</evidence>
<feature type="transmembrane region" description="Helical" evidence="3">
    <location>
        <begin position="231"/>
        <end position="252"/>
    </location>
</feature>
<evidence type="ECO:0000259" key="4">
    <source>
        <dbReference type="Pfam" id="PF00501"/>
    </source>
</evidence>
<dbReference type="GO" id="GO:0004467">
    <property type="term" value="F:long-chain fatty acid-CoA ligase activity"/>
    <property type="evidence" value="ECO:0007669"/>
    <property type="project" value="TreeGrafter"/>
</dbReference>
<dbReference type="PANTHER" id="PTHR24096:SF353">
    <property type="entry name" value="GH16244P-RELATED"/>
    <property type="match status" value="1"/>
</dbReference>
<dbReference type="GO" id="GO:0005777">
    <property type="term" value="C:peroxisome"/>
    <property type="evidence" value="ECO:0007669"/>
    <property type="project" value="UniProtKB-SubCell"/>
</dbReference>
<evidence type="ECO:0008006" key="8">
    <source>
        <dbReference type="Google" id="ProtNLM"/>
    </source>
</evidence>
<keyword evidence="7" id="KW-1185">Reference proteome</keyword>
<evidence type="ECO:0000256" key="3">
    <source>
        <dbReference type="SAM" id="Phobius"/>
    </source>
</evidence>
<keyword evidence="2" id="KW-0576">Peroxisome</keyword>
<comment type="subcellular location">
    <subcellularLocation>
        <location evidence="1">Peroxisome</location>
    </subcellularLocation>
</comment>
<dbReference type="InterPro" id="IPR025110">
    <property type="entry name" value="AMP-bd_C"/>
</dbReference>